<keyword evidence="3 6" id="KW-0812">Transmembrane</keyword>
<feature type="transmembrane region" description="Helical" evidence="6">
    <location>
        <begin position="285"/>
        <end position="307"/>
    </location>
</feature>
<gene>
    <name evidence="7" type="ORF">HB375_03915</name>
</gene>
<evidence type="ECO:0000313" key="7">
    <source>
        <dbReference type="EMBL" id="NIX75760.1"/>
    </source>
</evidence>
<keyword evidence="8" id="KW-1185">Reference proteome</keyword>
<feature type="transmembrane region" description="Helical" evidence="6">
    <location>
        <begin position="327"/>
        <end position="355"/>
    </location>
</feature>
<feature type="transmembrane region" description="Helical" evidence="6">
    <location>
        <begin position="42"/>
        <end position="61"/>
    </location>
</feature>
<feature type="transmembrane region" description="Helical" evidence="6">
    <location>
        <begin position="174"/>
        <end position="198"/>
    </location>
</feature>
<reference evidence="7 8" key="1">
    <citation type="submission" date="2020-03" db="EMBL/GenBank/DDBJ databases">
        <title>The genome sequence of Microvirga sp. c23x22.</title>
        <authorList>
            <person name="Zhang X."/>
        </authorList>
    </citation>
    <scope>NUCLEOTIDE SEQUENCE [LARGE SCALE GENOMIC DNA]</scope>
    <source>
        <strain evidence="8">c23x22</strain>
    </source>
</reference>
<dbReference type="InterPro" id="IPR002549">
    <property type="entry name" value="AI-2E-like"/>
</dbReference>
<accession>A0ABX0V7D9</accession>
<dbReference type="Proteomes" id="UP000707352">
    <property type="component" value="Unassembled WGS sequence"/>
</dbReference>
<comment type="subcellular location">
    <subcellularLocation>
        <location evidence="1">Membrane</location>
        <topology evidence="1">Multi-pass membrane protein</topology>
    </subcellularLocation>
</comment>
<evidence type="ECO:0000256" key="3">
    <source>
        <dbReference type="ARBA" id="ARBA00022692"/>
    </source>
</evidence>
<evidence type="ECO:0000256" key="5">
    <source>
        <dbReference type="ARBA" id="ARBA00023136"/>
    </source>
</evidence>
<dbReference type="Pfam" id="PF01594">
    <property type="entry name" value="AI-2E_transport"/>
    <property type="match status" value="1"/>
</dbReference>
<dbReference type="PANTHER" id="PTHR21716:SF62">
    <property type="entry name" value="TRANSPORT PROTEIN YDBI-RELATED"/>
    <property type="match status" value="1"/>
</dbReference>
<evidence type="ECO:0000313" key="8">
    <source>
        <dbReference type="Proteomes" id="UP000707352"/>
    </source>
</evidence>
<organism evidence="7 8">
    <name type="scientific">Microvirga terricola</name>
    <dbReference type="NCBI Taxonomy" id="2719797"/>
    <lineage>
        <taxon>Bacteria</taxon>
        <taxon>Pseudomonadati</taxon>
        <taxon>Pseudomonadota</taxon>
        <taxon>Alphaproteobacteria</taxon>
        <taxon>Hyphomicrobiales</taxon>
        <taxon>Methylobacteriaceae</taxon>
        <taxon>Microvirga</taxon>
    </lineage>
</organism>
<evidence type="ECO:0000256" key="4">
    <source>
        <dbReference type="ARBA" id="ARBA00022989"/>
    </source>
</evidence>
<feature type="transmembrane region" description="Helical" evidence="6">
    <location>
        <begin position="95"/>
        <end position="117"/>
    </location>
</feature>
<comment type="similarity">
    <text evidence="2">Belongs to the autoinducer-2 exporter (AI-2E) (TC 2.A.86) family.</text>
</comment>
<feature type="transmembrane region" description="Helical" evidence="6">
    <location>
        <begin position="67"/>
        <end position="88"/>
    </location>
</feature>
<comment type="caution">
    <text evidence="7">The sequence shown here is derived from an EMBL/GenBank/DDBJ whole genome shotgun (WGS) entry which is preliminary data.</text>
</comment>
<keyword evidence="5 6" id="KW-0472">Membrane</keyword>
<protein>
    <submittedName>
        <fullName evidence="7">AI-2E family transporter</fullName>
    </submittedName>
</protein>
<proteinExistence type="inferred from homology"/>
<evidence type="ECO:0000256" key="6">
    <source>
        <dbReference type="SAM" id="Phobius"/>
    </source>
</evidence>
<dbReference type="PANTHER" id="PTHR21716">
    <property type="entry name" value="TRANSMEMBRANE PROTEIN"/>
    <property type="match status" value="1"/>
</dbReference>
<sequence>MARSRRGLPARGSHGIAAMRTEGLFPAPLDPMHSKPPPRRSILAVVFTVMAVGLSLALIWMNAGSVLLIFAGVLVASFLDACAHGLGLILRVRRVWRLTAVGLILAVVLGFAISRGIGQIPQQARFLITVMDAQLDVLQHRLTAFGIDLLGPEGGRDFSRLLPDPTQLFGHVQLALGTASGLLVNTVVILCLGLFFAADPAAYREGIIRLVPLPARGRVRQVMNEMGLVLRGWLLGQLVRVTLVVLTMWLALYWVGLPGAFLLALQAGLSNFVPYIGPIVAGIPVALVAMPLGTSVLVWAMVVYFLIQNLDGYVIGPLVHREALQLAPAWTLVAIMIFGSLFGVIGMALATPLVAIGRVAVLRFYVEDRLGDFGKE</sequence>
<evidence type="ECO:0000256" key="1">
    <source>
        <dbReference type="ARBA" id="ARBA00004141"/>
    </source>
</evidence>
<feature type="transmembrane region" description="Helical" evidence="6">
    <location>
        <begin position="252"/>
        <end position="273"/>
    </location>
</feature>
<name>A0ABX0V7D9_9HYPH</name>
<evidence type="ECO:0000256" key="2">
    <source>
        <dbReference type="ARBA" id="ARBA00009773"/>
    </source>
</evidence>
<keyword evidence="4 6" id="KW-1133">Transmembrane helix</keyword>
<dbReference type="EMBL" id="JAATJS010000001">
    <property type="protein sequence ID" value="NIX75760.1"/>
    <property type="molecule type" value="Genomic_DNA"/>
</dbReference>